<dbReference type="STRING" id="760142.Hipma_0850"/>
<dbReference type="HAMAP" id="MF_00952">
    <property type="entry name" value="Topoisom_1_prok"/>
    <property type="match status" value="1"/>
</dbReference>
<dbReference type="InterPro" id="IPR005733">
    <property type="entry name" value="TopoI_bac-type"/>
</dbReference>
<dbReference type="InterPro" id="IPR013826">
    <property type="entry name" value="Topo_IA_cen_sub3"/>
</dbReference>
<dbReference type="Gene3D" id="3.30.65.10">
    <property type="entry name" value="Bacterial Topoisomerase I, domain 1"/>
    <property type="match status" value="3"/>
</dbReference>
<name>F2LVN6_HIPMA</name>
<feature type="active site" description="O-(5'-phospho-DNA)-tyrosine intermediate" evidence="10">
    <location>
        <position position="298"/>
    </location>
</feature>
<dbReference type="InterPro" id="IPR013825">
    <property type="entry name" value="Topo_IA_cen_sub2"/>
</dbReference>
<dbReference type="InterPro" id="IPR000380">
    <property type="entry name" value="Topo_IA"/>
</dbReference>
<dbReference type="InterPro" id="IPR003602">
    <property type="entry name" value="Topo_IA_DNA-bd_dom"/>
</dbReference>
<dbReference type="SUPFAM" id="SSF56712">
    <property type="entry name" value="Prokaryotic type I DNA topoisomerase"/>
    <property type="match status" value="1"/>
</dbReference>
<comment type="catalytic activity">
    <reaction evidence="1 10">
        <text>ATP-independent breakage of single-stranded DNA, followed by passage and rejoining.</text>
        <dbReference type="EC" id="5.6.2.1"/>
    </reaction>
</comment>
<keyword evidence="6" id="KW-0460">Magnesium</keyword>
<dbReference type="InterPro" id="IPR023406">
    <property type="entry name" value="Topo_IA_AS"/>
</dbReference>
<keyword evidence="5" id="KW-0862">Zinc</keyword>
<dbReference type="CDD" id="cd00186">
    <property type="entry name" value="TOP1Ac"/>
    <property type="match status" value="1"/>
</dbReference>
<dbReference type="InterPro" id="IPR003601">
    <property type="entry name" value="Topo_IA_2"/>
</dbReference>
<evidence type="ECO:0000259" key="12">
    <source>
        <dbReference type="PROSITE" id="PS52039"/>
    </source>
</evidence>
<evidence type="ECO:0000256" key="2">
    <source>
        <dbReference type="ARBA" id="ARBA00009446"/>
    </source>
</evidence>
<feature type="site" description="Interaction with DNA" evidence="10">
    <location>
        <position position="137"/>
    </location>
</feature>
<dbReference type="NCBIfam" id="TIGR01051">
    <property type="entry name" value="topA_bact"/>
    <property type="match status" value="1"/>
</dbReference>
<feature type="site" description="Interaction with DNA" evidence="10">
    <location>
        <position position="146"/>
    </location>
</feature>
<dbReference type="FunCoup" id="F2LVN6">
    <property type="interactions" value="415"/>
</dbReference>
<dbReference type="InterPro" id="IPR013498">
    <property type="entry name" value="Topo_IA_Znf"/>
</dbReference>
<evidence type="ECO:0000256" key="4">
    <source>
        <dbReference type="ARBA" id="ARBA00022771"/>
    </source>
</evidence>
<evidence type="ECO:0000256" key="9">
    <source>
        <dbReference type="ARBA" id="ARBA00023235"/>
    </source>
</evidence>
<evidence type="ECO:0000256" key="6">
    <source>
        <dbReference type="ARBA" id="ARBA00022842"/>
    </source>
</evidence>
<feature type="site" description="Interaction with DNA" evidence="10">
    <location>
        <position position="141"/>
    </location>
</feature>
<dbReference type="InterPro" id="IPR034149">
    <property type="entry name" value="TOPRIM_TopoI"/>
</dbReference>
<dbReference type="PANTHER" id="PTHR42785">
    <property type="entry name" value="DNA TOPOISOMERASE, TYPE IA, CORE"/>
    <property type="match status" value="1"/>
</dbReference>
<dbReference type="GO" id="GO:0005694">
    <property type="term" value="C:chromosome"/>
    <property type="evidence" value="ECO:0007669"/>
    <property type="project" value="InterPro"/>
</dbReference>
<dbReference type="PROSITE" id="PS52039">
    <property type="entry name" value="TOPO_IA_2"/>
    <property type="match status" value="1"/>
</dbReference>
<evidence type="ECO:0000313" key="13">
    <source>
        <dbReference type="EMBL" id="AEA33820.1"/>
    </source>
</evidence>
<dbReference type="SMART" id="SM00437">
    <property type="entry name" value="TOP1Ac"/>
    <property type="match status" value="1"/>
</dbReference>
<dbReference type="HOGENOM" id="CLU_002929_4_3_7"/>
<comment type="caution">
    <text evidence="10">Lacks conserved residue(s) required for the propagation of feature annotation.</text>
</comment>
<dbReference type="AlphaFoldDB" id="F2LVN6"/>
<dbReference type="InterPro" id="IPR013497">
    <property type="entry name" value="Topo_IA_cen"/>
</dbReference>
<keyword evidence="9 10" id="KW-0413">Isomerase</keyword>
<feature type="site" description="Interaction with DNA" evidence="10">
    <location>
        <position position="138"/>
    </location>
</feature>
<evidence type="ECO:0000313" key="14">
    <source>
        <dbReference type="Proteomes" id="UP000008139"/>
    </source>
</evidence>
<evidence type="ECO:0000256" key="3">
    <source>
        <dbReference type="ARBA" id="ARBA00022723"/>
    </source>
</evidence>
<protein>
    <recommendedName>
        <fullName evidence="10">DNA topoisomerase 1</fullName>
        <ecNumber evidence="10">5.6.2.1</ecNumber>
    </recommendedName>
    <alternativeName>
        <fullName evidence="10">DNA topoisomerase I</fullName>
    </alternativeName>
</protein>
<accession>F2LVN6</accession>
<evidence type="ECO:0000259" key="11">
    <source>
        <dbReference type="PROSITE" id="PS50880"/>
    </source>
</evidence>
<dbReference type="PANTHER" id="PTHR42785:SF1">
    <property type="entry name" value="DNA TOPOISOMERASE"/>
    <property type="match status" value="1"/>
</dbReference>
<dbReference type="GO" id="GO:0003677">
    <property type="term" value="F:DNA binding"/>
    <property type="evidence" value="ECO:0007669"/>
    <property type="project" value="UniProtKB-KW"/>
</dbReference>
<dbReference type="SUPFAM" id="SSF57783">
    <property type="entry name" value="Zinc beta-ribbon"/>
    <property type="match status" value="3"/>
</dbReference>
<comment type="subunit">
    <text evidence="10">Monomer.</text>
</comment>
<organism evidence="13 14">
    <name type="scientific">Hippea maritima (strain ATCC 700847 / DSM 10411 / MH2)</name>
    <dbReference type="NCBI Taxonomy" id="760142"/>
    <lineage>
        <taxon>Bacteria</taxon>
        <taxon>Pseudomonadati</taxon>
        <taxon>Campylobacterota</taxon>
        <taxon>Desulfurellia</taxon>
        <taxon>Desulfurellales</taxon>
        <taxon>Hippeaceae</taxon>
        <taxon>Hippea</taxon>
    </lineage>
</organism>
<dbReference type="Gene3D" id="1.10.460.10">
    <property type="entry name" value="Topoisomerase I, domain 2"/>
    <property type="match status" value="1"/>
</dbReference>
<feature type="site" description="Interaction with DNA" evidence="10">
    <location>
        <position position="300"/>
    </location>
</feature>
<dbReference type="InterPro" id="IPR028612">
    <property type="entry name" value="Topoisom_1_IA"/>
</dbReference>
<evidence type="ECO:0000256" key="1">
    <source>
        <dbReference type="ARBA" id="ARBA00000213"/>
    </source>
</evidence>
<keyword evidence="4" id="KW-0863">Zinc-finger</keyword>
<dbReference type="EMBL" id="CP002606">
    <property type="protein sequence ID" value="AEA33820.1"/>
    <property type="molecule type" value="Genomic_DNA"/>
</dbReference>
<dbReference type="GO" id="GO:0003917">
    <property type="term" value="F:DNA topoisomerase type I (single strand cut, ATP-independent) activity"/>
    <property type="evidence" value="ECO:0007669"/>
    <property type="project" value="UniProtKB-UniRule"/>
</dbReference>
<dbReference type="GO" id="GO:0006265">
    <property type="term" value="P:DNA topological change"/>
    <property type="evidence" value="ECO:0007669"/>
    <property type="project" value="UniProtKB-UniRule"/>
</dbReference>
<feature type="domain" description="Toprim" evidence="11">
    <location>
        <begin position="1"/>
        <end position="111"/>
    </location>
</feature>
<dbReference type="RefSeq" id="WP_013681861.1">
    <property type="nucleotide sequence ID" value="NC_015318.1"/>
</dbReference>
<dbReference type="Proteomes" id="UP000008139">
    <property type="component" value="Chromosome"/>
</dbReference>
<gene>
    <name evidence="10" type="primary">topA</name>
    <name evidence="13" type="ordered locus">Hipma_0850</name>
</gene>
<dbReference type="PROSITE" id="PS50880">
    <property type="entry name" value="TOPRIM"/>
    <property type="match status" value="1"/>
</dbReference>
<feature type="site" description="Interaction with DNA" evidence="10">
    <location>
        <position position="486"/>
    </location>
</feature>
<dbReference type="OrthoDB" id="9804262at2"/>
<keyword evidence="8 10" id="KW-0238">DNA-binding</keyword>
<dbReference type="Gene3D" id="1.10.290.10">
    <property type="entry name" value="Topoisomerase I, domain 4"/>
    <property type="match status" value="1"/>
</dbReference>
<evidence type="ECO:0000256" key="5">
    <source>
        <dbReference type="ARBA" id="ARBA00022833"/>
    </source>
</evidence>
<dbReference type="PRINTS" id="PR00417">
    <property type="entry name" value="PRTPISMRASEI"/>
</dbReference>
<comment type="function">
    <text evidence="10">Releases the supercoiling and torsional tension of DNA, which is introduced during the DNA replication and transcription, by transiently cleaving and rejoining one strand of the DNA duplex. Introduces a single-strand break via transesterification at a target site in duplex DNA. The scissile phosphodiester is attacked by the catalytic tyrosine of the enzyme, resulting in the formation of a DNA-(5'-phosphotyrosyl)-enzyme intermediate and the expulsion of a 3'-OH DNA strand. The free DNA strand then undergoes passage around the unbroken strand, thus removing DNA supercoils. Finally, in the religation step, the DNA 3'-OH attacks the covalent intermediate to expel the active-site tyrosine and restore the DNA phosphodiester backbone.</text>
</comment>
<comment type="similarity">
    <text evidence="2 10">Belongs to the type IA topoisomerase family.</text>
</comment>
<dbReference type="EC" id="5.6.2.1" evidence="10"/>
<dbReference type="SMART" id="SM00493">
    <property type="entry name" value="TOPRIM"/>
    <property type="match status" value="1"/>
</dbReference>
<dbReference type="eggNOG" id="COG0550">
    <property type="taxonomic scope" value="Bacteria"/>
</dbReference>
<dbReference type="Pfam" id="PF01396">
    <property type="entry name" value="Zn_ribbon_Top1"/>
    <property type="match status" value="3"/>
</dbReference>
<dbReference type="PROSITE" id="PS00396">
    <property type="entry name" value="TOPO_IA_1"/>
    <property type="match status" value="1"/>
</dbReference>
<keyword evidence="14" id="KW-1185">Reference proteome</keyword>
<dbReference type="InterPro" id="IPR006171">
    <property type="entry name" value="TOPRIM_dom"/>
</dbReference>
<proteinExistence type="inferred from homology"/>
<reference evidence="14" key="2">
    <citation type="submission" date="2011-03" db="EMBL/GenBank/DDBJ databases">
        <title>The complete genome of Hippea maritima DSM 10411.</title>
        <authorList>
            <consortium name="US DOE Joint Genome Institute (JGI-PGF)"/>
            <person name="Lucas S."/>
            <person name="Copeland A."/>
            <person name="Lapidus A."/>
            <person name="Bruce D."/>
            <person name="Goodwin L."/>
            <person name="Pitluck S."/>
            <person name="Peters L."/>
            <person name="Kyrpides N."/>
            <person name="Mavromatis K."/>
            <person name="Pagani I."/>
            <person name="Ivanova N."/>
            <person name="Mikhailova N."/>
            <person name="Lu M."/>
            <person name="Detter J.C."/>
            <person name="Tapia R."/>
            <person name="Han C."/>
            <person name="Land M."/>
            <person name="Hauser L."/>
            <person name="Markowitz V."/>
            <person name="Cheng J.-F."/>
            <person name="Hugenholtz P."/>
            <person name="Woyke T."/>
            <person name="Wu D."/>
            <person name="Spring S."/>
            <person name="Schroeder M."/>
            <person name="Brambilla E."/>
            <person name="Klenk H.-P."/>
            <person name="Eisen J.A."/>
        </authorList>
    </citation>
    <scope>NUCLEOTIDE SEQUENCE [LARGE SCALE GENOMIC DNA]</scope>
    <source>
        <strain evidence="14">ATCC 700847 / DSM 10411 / MH2</strain>
    </source>
</reference>
<dbReference type="Pfam" id="PF01751">
    <property type="entry name" value="Toprim"/>
    <property type="match status" value="1"/>
</dbReference>
<dbReference type="InterPro" id="IPR023405">
    <property type="entry name" value="Topo_IA_core_domain"/>
</dbReference>
<dbReference type="InterPro" id="IPR013824">
    <property type="entry name" value="Topo_IA_cen_sub1"/>
</dbReference>
<keyword evidence="3" id="KW-0479">Metal-binding</keyword>
<keyword evidence="7 10" id="KW-0799">Topoisomerase</keyword>
<dbReference type="Pfam" id="PF01131">
    <property type="entry name" value="Topoisom_bac"/>
    <property type="match status" value="1"/>
</dbReference>
<sequence length="720" mass="82895">MNLVVVESPAKAKTISKFLGKNYSVVASYGHIRDLPKSSFGVDIEDGFKPKYVIPKDKQPIVRELKKLTKDSDLVYIATDEDREGEAIGWHITQATKLDETKLKRIAFHEITKKAILDAIKSPRSIDMDMVNSQEARRILDRIVGYKLSPLLAKKIRKGLSAGRVQSVALKLIVDREEEIQSFKPEEYWTIHLIFENSIQADLTKAYGEKFDKLFIKKEDDKARVSKLKEEIEKESFNVYSITKTKSLRKPEPPFITSTMQMAASTYLGFSAQRTMRIAQSLYEGVDIGKERIGLITYMRTDSVNIAKEALTKVRRTIKELLGDEYLPSKPVTYKTKSKLAQEAHEAIRPTDPALLPDMVKPYLTEDQFKLYDLIWRRFVASQMKPAEFRNTKITFTSYNFEAKASYKELVFDGFLRIWTFSKLNEDKIPILKKNQSVELTEVKPKQHFTEPPPRYTEASLIKELEKHGIGRPSTYATIIDTIIKRGYVVLKDKRFYPEEIGIITSRMLDKFFSDIINVKFTAQMEDGLDKIANRELTKLELLKRFYDKFKVLLENAYENMERIKPEDEPTDEVCPLCGANLVIRHGRFGKFLACSNYPKCKYTKPLQEEITEIKCDKCGAPMVVKYSRKGSKFLACSNYPKCKNTKPYPTGLKCSECGGDLIEYSSKRGRFYGCSNYPECKFTIKGELKNQKCPKCGYSLFVKKKDKWCCANKKCNYCE</sequence>
<reference evidence="13 14" key="1">
    <citation type="journal article" date="2011" name="Stand. Genomic Sci.">
        <title>Complete genome sequence of the thermophilic sulfur-reducer Hippea maritima type strain (MH(2)).</title>
        <authorList>
            <person name="Huntemann M."/>
            <person name="Lu M."/>
            <person name="Nolan M."/>
            <person name="Lapidus A."/>
            <person name="Lucas S."/>
            <person name="Hammon N."/>
            <person name="Deshpande S."/>
            <person name="Cheng J.F."/>
            <person name="Tapia R."/>
            <person name="Han C."/>
            <person name="Goodwin L."/>
            <person name="Pitluck S."/>
            <person name="Liolios K."/>
            <person name="Pagani I."/>
            <person name="Ivanova N."/>
            <person name="Ovchinikova G."/>
            <person name="Pati A."/>
            <person name="Chen A."/>
            <person name="Palaniappan K."/>
            <person name="Land M."/>
            <person name="Hauser L."/>
            <person name="Jeffries C.D."/>
            <person name="Detter J.C."/>
            <person name="Brambilla E.M."/>
            <person name="Rohde M."/>
            <person name="Spring S."/>
            <person name="Goker M."/>
            <person name="Woyke T."/>
            <person name="Bristow J."/>
            <person name="Eisen J.A."/>
            <person name="Markowitz V."/>
            <person name="Hugenholtz P."/>
            <person name="Kyrpides N.C."/>
            <person name="Klenk H.P."/>
            <person name="Mavromatis K."/>
        </authorList>
    </citation>
    <scope>NUCLEOTIDE SEQUENCE [LARGE SCALE GENOMIC DNA]</scope>
    <source>
        <strain evidence="14">ATCC 700847 / DSM 10411 / MH2</strain>
    </source>
</reference>
<evidence type="ECO:0000256" key="7">
    <source>
        <dbReference type="ARBA" id="ARBA00023029"/>
    </source>
</evidence>
<evidence type="ECO:0000256" key="10">
    <source>
        <dbReference type="HAMAP-Rule" id="MF_00952"/>
    </source>
</evidence>
<dbReference type="KEGG" id="hmr:Hipma_0850"/>
<dbReference type="Gene3D" id="3.40.50.140">
    <property type="match status" value="1"/>
</dbReference>
<dbReference type="Gene3D" id="2.70.20.10">
    <property type="entry name" value="Topoisomerase I, domain 3"/>
    <property type="match status" value="1"/>
</dbReference>
<evidence type="ECO:0000256" key="8">
    <source>
        <dbReference type="ARBA" id="ARBA00023125"/>
    </source>
</evidence>
<feature type="region of interest" description="Interaction with DNA" evidence="10">
    <location>
        <begin position="161"/>
        <end position="166"/>
    </location>
</feature>
<feature type="domain" description="Topo IA-type catalytic" evidence="12">
    <location>
        <begin position="127"/>
        <end position="554"/>
    </location>
</feature>
<dbReference type="InParanoid" id="F2LVN6"/>
<feature type="site" description="Interaction with DNA" evidence="10">
    <location>
        <position position="31"/>
    </location>
</feature>
<dbReference type="GO" id="GO:0008270">
    <property type="term" value="F:zinc ion binding"/>
    <property type="evidence" value="ECO:0007669"/>
    <property type="project" value="UniProtKB-KW"/>
</dbReference>
<dbReference type="CDD" id="cd03363">
    <property type="entry name" value="TOPRIM_TopoIA_TopoI"/>
    <property type="match status" value="1"/>
</dbReference>
<dbReference type="SMART" id="SM00436">
    <property type="entry name" value="TOP1Bc"/>
    <property type="match status" value="1"/>
</dbReference>